<evidence type="ECO:0000256" key="2">
    <source>
        <dbReference type="ARBA" id="ARBA00004496"/>
    </source>
</evidence>
<dbReference type="InterPro" id="IPR046357">
    <property type="entry name" value="PPIase_dom_sf"/>
</dbReference>
<dbReference type="Gene3D" id="3.10.50.40">
    <property type="match status" value="1"/>
</dbReference>
<dbReference type="EMBL" id="QRBE01000001">
    <property type="protein sequence ID" value="RDS84985.1"/>
    <property type="molecule type" value="Genomic_DNA"/>
</dbReference>
<evidence type="ECO:0000313" key="12">
    <source>
        <dbReference type="EMBL" id="RDS84985.1"/>
    </source>
</evidence>
<dbReference type="RefSeq" id="WP_115494007.1">
    <property type="nucleotide sequence ID" value="NZ_QRBE01000001.1"/>
</dbReference>
<comment type="subcellular location">
    <subcellularLocation>
        <location evidence="2">Cytoplasm</location>
    </subcellularLocation>
</comment>
<comment type="similarity">
    <text evidence="3 10">Belongs to the FKBP-type PPIase family.</text>
</comment>
<evidence type="ECO:0000256" key="6">
    <source>
        <dbReference type="ARBA" id="ARBA00023186"/>
    </source>
</evidence>
<dbReference type="EC" id="5.2.1.8" evidence="10"/>
<dbReference type="SUPFAM" id="SSF54534">
    <property type="entry name" value="FKBP-like"/>
    <property type="match status" value="1"/>
</dbReference>
<evidence type="ECO:0000256" key="8">
    <source>
        <dbReference type="ARBA" id="ARBA00037071"/>
    </source>
</evidence>
<protein>
    <recommendedName>
        <fullName evidence="10">Peptidyl-prolyl cis-trans isomerase</fullName>
        <ecNumber evidence="10">5.2.1.8</ecNumber>
    </recommendedName>
</protein>
<keyword evidence="4" id="KW-0963">Cytoplasm</keyword>
<comment type="function">
    <text evidence="8">Also involved in hydrogenase metallocenter assembly, probably by participating in the nickel insertion step. This function in hydrogenase biosynthesis requires chaperone activity and the presence of the metal-binding domain, but not PPIase activity.</text>
</comment>
<keyword evidence="13" id="KW-1185">Reference proteome</keyword>
<dbReference type="PROSITE" id="PS50059">
    <property type="entry name" value="FKBP_PPIASE"/>
    <property type="match status" value="1"/>
</dbReference>
<dbReference type="InterPro" id="IPR001179">
    <property type="entry name" value="PPIase_FKBP_dom"/>
</dbReference>
<keyword evidence="7 9" id="KW-0413">Isomerase</keyword>
<dbReference type="PANTHER" id="PTHR47861:SF3">
    <property type="entry name" value="FKBP-TYPE PEPTIDYL-PROLYL CIS-TRANS ISOMERASE SLYD"/>
    <property type="match status" value="1"/>
</dbReference>
<comment type="caution">
    <text evidence="12">The sequence shown here is derived from an EMBL/GenBank/DDBJ whole genome shotgun (WGS) entry which is preliminary data.</text>
</comment>
<dbReference type="Pfam" id="PF00254">
    <property type="entry name" value="FKBP_C"/>
    <property type="match status" value="1"/>
</dbReference>
<evidence type="ECO:0000256" key="4">
    <source>
        <dbReference type="ARBA" id="ARBA00022490"/>
    </source>
</evidence>
<dbReference type="GO" id="GO:0042026">
    <property type="term" value="P:protein refolding"/>
    <property type="evidence" value="ECO:0007669"/>
    <property type="project" value="UniProtKB-ARBA"/>
</dbReference>
<dbReference type="GO" id="GO:0005737">
    <property type="term" value="C:cytoplasm"/>
    <property type="evidence" value="ECO:0007669"/>
    <property type="project" value="UniProtKB-SubCell"/>
</dbReference>
<evidence type="ECO:0000256" key="9">
    <source>
        <dbReference type="PROSITE-ProRule" id="PRU00277"/>
    </source>
</evidence>
<reference evidence="12 13" key="1">
    <citation type="submission" date="2018-07" db="EMBL/GenBank/DDBJ databases">
        <title>Dyella monticola sp. nov. and Dyella psychrodurans sp. nov. isolated from monsoon evergreen broad-leaved forest soil of Dinghu Mountain, China.</title>
        <authorList>
            <person name="Gao Z."/>
            <person name="Qiu L."/>
        </authorList>
    </citation>
    <scope>NUCLEOTIDE SEQUENCE [LARGE SCALE GENOMIC DNA]</scope>
    <source>
        <strain evidence="12 13">4G-K06</strain>
    </source>
</reference>
<organism evidence="12 13">
    <name type="scientific">Dyella monticola</name>
    <dbReference type="NCBI Taxonomy" id="1927958"/>
    <lineage>
        <taxon>Bacteria</taxon>
        <taxon>Pseudomonadati</taxon>
        <taxon>Pseudomonadota</taxon>
        <taxon>Gammaproteobacteria</taxon>
        <taxon>Lysobacterales</taxon>
        <taxon>Rhodanobacteraceae</taxon>
        <taxon>Dyella</taxon>
    </lineage>
</organism>
<evidence type="ECO:0000313" key="13">
    <source>
        <dbReference type="Proteomes" id="UP000254258"/>
    </source>
</evidence>
<name>A0A370X9T3_9GAMM</name>
<evidence type="ECO:0000256" key="7">
    <source>
        <dbReference type="ARBA" id="ARBA00023235"/>
    </source>
</evidence>
<dbReference type="Proteomes" id="UP000254258">
    <property type="component" value="Unassembled WGS sequence"/>
</dbReference>
<accession>A0A370X9T3</accession>
<sequence length="160" mass="17270">MQIADNSVASFHYTLTDDSGQVIDSSEGREPLTYLHGTGQIVPGLEKAMIGRAIGDQFKVEVAPAEGYGVHHPELMQAVPREAFQGVDDIQPGMQFQAHGPQGVMHVTVTKVDGQTVHIDGNHPLAGQTLHFDIHVTDVRDASEEELAHGHVHGEGGHHH</sequence>
<dbReference type="GO" id="GO:0003755">
    <property type="term" value="F:peptidyl-prolyl cis-trans isomerase activity"/>
    <property type="evidence" value="ECO:0007669"/>
    <property type="project" value="UniProtKB-UniRule"/>
</dbReference>
<proteinExistence type="inferred from homology"/>
<dbReference type="OrthoDB" id="9808891at2"/>
<evidence type="ECO:0000256" key="3">
    <source>
        <dbReference type="ARBA" id="ARBA00006577"/>
    </source>
</evidence>
<evidence type="ECO:0000256" key="10">
    <source>
        <dbReference type="RuleBase" id="RU003915"/>
    </source>
</evidence>
<gene>
    <name evidence="12" type="ORF">DWU98_03330</name>
</gene>
<keyword evidence="5 9" id="KW-0697">Rotamase</keyword>
<dbReference type="PANTHER" id="PTHR47861">
    <property type="entry name" value="FKBP-TYPE PEPTIDYL-PROLYL CIS-TRANS ISOMERASE SLYD"/>
    <property type="match status" value="1"/>
</dbReference>
<dbReference type="AlphaFoldDB" id="A0A370X9T3"/>
<keyword evidence="6" id="KW-0143">Chaperone</keyword>
<evidence type="ECO:0000256" key="5">
    <source>
        <dbReference type="ARBA" id="ARBA00023110"/>
    </source>
</evidence>
<feature type="domain" description="PPIase FKBP-type" evidence="11">
    <location>
        <begin position="6"/>
        <end position="83"/>
    </location>
</feature>
<evidence type="ECO:0000259" key="11">
    <source>
        <dbReference type="PROSITE" id="PS50059"/>
    </source>
</evidence>
<evidence type="ECO:0000256" key="1">
    <source>
        <dbReference type="ARBA" id="ARBA00000971"/>
    </source>
</evidence>
<comment type="catalytic activity">
    <reaction evidence="1 9 10">
        <text>[protein]-peptidylproline (omega=180) = [protein]-peptidylproline (omega=0)</text>
        <dbReference type="Rhea" id="RHEA:16237"/>
        <dbReference type="Rhea" id="RHEA-COMP:10747"/>
        <dbReference type="Rhea" id="RHEA-COMP:10748"/>
        <dbReference type="ChEBI" id="CHEBI:83833"/>
        <dbReference type="ChEBI" id="CHEBI:83834"/>
        <dbReference type="EC" id="5.2.1.8"/>
    </reaction>
</comment>